<feature type="domain" description="Ricin B lectin" evidence="2">
    <location>
        <begin position="387"/>
        <end position="517"/>
    </location>
</feature>
<dbReference type="InterPro" id="IPR000772">
    <property type="entry name" value="Ricin_B_lectin"/>
</dbReference>
<protein>
    <submittedName>
        <fullName evidence="3">RICIN domain-containing protein</fullName>
    </submittedName>
</protein>
<feature type="compositionally biased region" description="Low complexity" evidence="1">
    <location>
        <begin position="337"/>
        <end position="374"/>
    </location>
</feature>
<evidence type="ECO:0000313" key="3">
    <source>
        <dbReference type="EMBL" id="UXY20197.1"/>
    </source>
</evidence>
<gene>
    <name evidence="3" type="ORF">N8I84_16850</name>
</gene>
<feature type="region of interest" description="Disordered" evidence="1">
    <location>
        <begin position="1"/>
        <end position="25"/>
    </location>
</feature>
<dbReference type="InterPro" id="IPR035992">
    <property type="entry name" value="Ricin_B-like_lectins"/>
</dbReference>
<dbReference type="PROSITE" id="PS50231">
    <property type="entry name" value="RICIN_B_LECTIN"/>
    <property type="match status" value="1"/>
</dbReference>
<dbReference type="SMART" id="SM00458">
    <property type="entry name" value="RICIN"/>
    <property type="match status" value="1"/>
</dbReference>
<dbReference type="Gene3D" id="2.80.10.50">
    <property type="match status" value="1"/>
</dbReference>
<feature type="region of interest" description="Disordered" evidence="1">
    <location>
        <begin position="337"/>
        <end position="390"/>
    </location>
</feature>
<dbReference type="SUPFAM" id="SSF50370">
    <property type="entry name" value="Ricin B-like lectins"/>
    <property type="match status" value="1"/>
</dbReference>
<dbReference type="RefSeq" id="WP_263230298.1">
    <property type="nucleotide sequence ID" value="NZ_CP106793.1"/>
</dbReference>
<evidence type="ECO:0000259" key="2">
    <source>
        <dbReference type="SMART" id="SM00458"/>
    </source>
</evidence>
<evidence type="ECO:0000313" key="4">
    <source>
        <dbReference type="Proteomes" id="UP001061298"/>
    </source>
</evidence>
<dbReference type="Pfam" id="PF00652">
    <property type="entry name" value="Ricin_B_lectin"/>
    <property type="match status" value="1"/>
</dbReference>
<evidence type="ECO:0000256" key="1">
    <source>
        <dbReference type="SAM" id="MobiDB-lite"/>
    </source>
</evidence>
<proteinExistence type="predicted"/>
<name>A0ABY6E0S3_9ACTN</name>
<sequence length="519" mass="55541">MTRAERDDEDDVEAGGGMHGTVPDARLTELLRTDTPTAYPALRELRMRHRTAVLGYARLCTVDETAARQLTAQAFALAARDTARGADPRGPWRHQLLLLAGRVTQSWATDERAARLDPGLPAHLRAVGPEGVAPAMLAAFQALPVRVQGLVWYGVVDQEPPERTAVLLGMSPQDVAYDIEPAFKALRESVLKTRLAGSGNPRCQDFRRLIEESVRPDKPRYSADLHAHMAYCVHCATAYEELSHLRDAPRTALAEGLLPWGGAAYVRGDGEEQSAAAGAGLADWWPSRRFALAATAVGVALAPLLVYLMASGGSQPARAASEIRRPTPLPAVTVTTTVSVTPSASSSPSPSPTPATTSPRPTPRPSRTATTHPASPKPKPPAPHPPNGTYAQVVNVASGLCLDIRDGVMDLGTDVITAPCTSSPTQRWRVDTSRDVLQSEADPAFCLDSRGSTYRGVGIWECSSVDGRNGQNLRFTVDSRGVIRPAIAPDHAVTPYGGDTVFLMWDQGGDEQRWKAGAA</sequence>
<accession>A0ABY6E0S3</accession>
<dbReference type="EMBL" id="CP106793">
    <property type="protein sequence ID" value="UXY20197.1"/>
    <property type="molecule type" value="Genomic_DNA"/>
</dbReference>
<reference evidence="3" key="1">
    <citation type="submission" date="2022-10" db="EMBL/GenBank/DDBJ databases">
        <authorList>
            <person name="Mo P."/>
        </authorList>
    </citation>
    <scope>NUCLEOTIDE SEQUENCE</scope>
    <source>
        <strain evidence="3">HUAS 13-4</strain>
    </source>
</reference>
<dbReference type="Proteomes" id="UP001061298">
    <property type="component" value="Chromosome"/>
</dbReference>
<organism evidence="3 4">
    <name type="scientific">Streptomyces cynarae</name>
    <dbReference type="NCBI Taxonomy" id="2981134"/>
    <lineage>
        <taxon>Bacteria</taxon>
        <taxon>Bacillati</taxon>
        <taxon>Actinomycetota</taxon>
        <taxon>Actinomycetes</taxon>
        <taxon>Kitasatosporales</taxon>
        <taxon>Streptomycetaceae</taxon>
        <taxon>Streptomyces</taxon>
    </lineage>
</organism>
<keyword evidence="4" id="KW-1185">Reference proteome</keyword>
<feature type="compositionally biased region" description="Pro residues" evidence="1">
    <location>
        <begin position="375"/>
        <end position="386"/>
    </location>
</feature>